<keyword evidence="3" id="KW-1185">Reference proteome</keyword>
<comment type="caution">
    <text evidence="2">The sequence shown here is derived from an EMBL/GenBank/DDBJ whole genome shotgun (WGS) entry which is preliminary data.</text>
</comment>
<gene>
    <name evidence="2" type="ORF">AXG93_949s1110</name>
</gene>
<proteinExistence type="predicted"/>
<dbReference type="SUPFAM" id="SSF140996">
    <property type="entry name" value="Hermes dimerisation domain"/>
    <property type="match status" value="1"/>
</dbReference>
<dbReference type="GO" id="GO:0005634">
    <property type="term" value="C:nucleus"/>
    <property type="evidence" value="ECO:0007669"/>
    <property type="project" value="TreeGrafter"/>
</dbReference>
<name>A0A176VYR1_MARPO</name>
<evidence type="ECO:0000313" key="3">
    <source>
        <dbReference type="Proteomes" id="UP000077202"/>
    </source>
</evidence>
<sequence>MSQITNGPRMGFSSNDNATDDSIDPGAIVAEYCIGYPYLKPEPNLPEPMETNQVMTATATRRDATTSEKKLISVALADMCAVDMRPFYIVKGTGFRNYTQTVLNIGLNSKVGMLVDNILPDPTTINGNVQMRSNAGREILTAALKAHLAQGIRIGNTTDIWIDDINKVSFLSVTVHFIDDEFTLYHRTLACSPFPGPHHGSDVL</sequence>
<evidence type="ECO:0000259" key="1">
    <source>
        <dbReference type="Pfam" id="PF10683"/>
    </source>
</evidence>
<dbReference type="Proteomes" id="UP000077202">
    <property type="component" value="Unassembled WGS sequence"/>
</dbReference>
<dbReference type="PANTHER" id="PTHR46169:SF15">
    <property type="entry name" value="INNER CENTROMERE PROTEIN A-LIKE ISOFORM X1-RELATED"/>
    <property type="match status" value="1"/>
</dbReference>
<dbReference type="AlphaFoldDB" id="A0A176VYR1"/>
<accession>A0A176VYR1</accession>
<dbReference type="EMBL" id="LVLJ01002273">
    <property type="protein sequence ID" value="OAE25920.1"/>
    <property type="molecule type" value="Genomic_DNA"/>
</dbReference>
<dbReference type="Gene3D" id="1.10.10.1070">
    <property type="entry name" value="Zinc finger, BED domain-containing"/>
    <property type="match status" value="1"/>
</dbReference>
<evidence type="ECO:0000313" key="2">
    <source>
        <dbReference type="EMBL" id="OAE25920.1"/>
    </source>
</evidence>
<protein>
    <recommendedName>
        <fullName evidence="1">Hermes trasposase DNA-binding domain-containing protein</fullName>
    </recommendedName>
</protein>
<dbReference type="InterPro" id="IPR052717">
    <property type="entry name" value="Vacuolar_transposase_reg"/>
</dbReference>
<reference evidence="2" key="1">
    <citation type="submission" date="2016-03" db="EMBL/GenBank/DDBJ databases">
        <title>Mechanisms controlling the formation of the plant cell surface in tip-growing cells are functionally conserved among land plants.</title>
        <authorList>
            <person name="Honkanen S."/>
            <person name="Jones V.A."/>
            <person name="Morieri G."/>
            <person name="Champion C."/>
            <person name="Hetherington A.J."/>
            <person name="Kelly S."/>
            <person name="Saint-Marcoux D."/>
            <person name="Proust H."/>
            <person name="Prescott H."/>
            <person name="Dolan L."/>
        </authorList>
    </citation>
    <scope>NUCLEOTIDE SEQUENCE [LARGE SCALE GENOMIC DNA]</scope>
    <source>
        <tissue evidence="2">Whole gametophyte</tissue>
    </source>
</reference>
<dbReference type="Pfam" id="PF10683">
    <property type="entry name" value="DBD_Tnp_Hermes"/>
    <property type="match status" value="1"/>
</dbReference>
<dbReference type="PANTHER" id="PTHR46169">
    <property type="entry name" value="DNA REPLICATION-RELATED ELEMENT FACTOR, ISOFORM A"/>
    <property type="match status" value="1"/>
</dbReference>
<dbReference type="GO" id="GO:0006357">
    <property type="term" value="P:regulation of transcription by RNA polymerase II"/>
    <property type="evidence" value="ECO:0007669"/>
    <property type="project" value="TreeGrafter"/>
</dbReference>
<dbReference type="InterPro" id="IPR018473">
    <property type="entry name" value="Hermes_transposase_DNA-db"/>
</dbReference>
<organism evidence="2 3">
    <name type="scientific">Marchantia polymorpha subsp. ruderalis</name>
    <dbReference type="NCBI Taxonomy" id="1480154"/>
    <lineage>
        <taxon>Eukaryota</taxon>
        <taxon>Viridiplantae</taxon>
        <taxon>Streptophyta</taxon>
        <taxon>Embryophyta</taxon>
        <taxon>Marchantiophyta</taxon>
        <taxon>Marchantiopsida</taxon>
        <taxon>Marchantiidae</taxon>
        <taxon>Marchantiales</taxon>
        <taxon>Marchantiaceae</taxon>
        <taxon>Marchantia</taxon>
    </lineage>
</organism>
<feature type="domain" description="Hermes trasposase DNA-binding" evidence="1">
    <location>
        <begin position="81"/>
        <end position="124"/>
    </location>
</feature>